<dbReference type="Gene3D" id="3.40.50.720">
    <property type="entry name" value="NAD(P)-binding Rossmann-like Domain"/>
    <property type="match status" value="1"/>
</dbReference>
<dbReference type="OrthoDB" id="5399006at2759"/>
<evidence type="ECO:0000313" key="1">
    <source>
        <dbReference type="EMBL" id="TKA37856.1"/>
    </source>
</evidence>
<comment type="caution">
    <text evidence="1">The sequence shown here is derived from an EMBL/GenBank/DDBJ whole genome shotgun (WGS) entry which is preliminary data.</text>
</comment>
<dbReference type="PRINTS" id="PR00081">
    <property type="entry name" value="GDHRDH"/>
</dbReference>
<name>A0A4U0US43_9PEZI</name>
<evidence type="ECO:0000313" key="2">
    <source>
        <dbReference type="Proteomes" id="UP000310066"/>
    </source>
</evidence>
<accession>A0A4U0US43</accession>
<sequence>MAKYKLDLGVTGNQDEMAPNGIAIIIGAGPATGAGIARILASPSHGNLAVALLARRPDALDDLVKSLRKQVPNAVVEPFATDTSPDKLRKAFADIKEHQSFKDLKLRLAIFSIKNSAKKPFMQETFEDFMEPLESYVGGAMVFAQESLKRMFEDHGEKTLAEGAEKKGTIIFTGTLGALRANAEFASYGASRASVRQLAQALAKEMSGKGVHVAHAIANGRITDEDSEDTRRGKHIAAEAVGKTYLWLHEQDPTLWTHELDLRPAQEKF</sequence>
<dbReference type="PANTHER" id="PTHR43431:SF7">
    <property type="entry name" value="OXIDOREDUCTASE, SHORT CHAIN DEHYDROGENASE_REDUCTASE FAMILY (AFU_ORTHOLOGUE AFUA_5G14000)"/>
    <property type="match status" value="1"/>
</dbReference>
<dbReference type="STRING" id="329885.A0A4U0US43"/>
<gene>
    <name evidence="1" type="ORF">B0A54_09859</name>
</gene>
<evidence type="ECO:0008006" key="3">
    <source>
        <dbReference type="Google" id="ProtNLM"/>
    </source>
</evidence>
<dbReference type="InterPro" id="IPR036291">
    <property type="entry name" value="NAD(P)-bd_dom_sf"/>
</dbReference>
<proteinExistence type="predicted"/>
<dbReference type="Proteomes" id="UP000310066">
    <property type="component" value="Unassembled WGS sequence"/>
</dbReference>
<dbReference type="Pfam" id="PF00106">
    <property type="entry name" value="adh_short"/>
    <property type="match status" value="1"/>
</dbReference>
<dbReference type="InterPro" id="IPR002347">
    <property type="entry name" value="SDR_fam"/>
</dbReference>
<protein>
    <recommendedName>
        <fullName evidence="3">NAD(P)-binding protein</fullName>
    </recommendedName>
</protein>
<dbReference type="SUPFAM" id="SSF51735">
    <property type="entry name" value="NAD(P)-binding Rossmann-fold domains"/>
    <property type="match status" value="1"/>
</dbReference>
<dbReference type="PANTHER" id="PTHR43431">
    <property type="entry name" value="OXIDOREDUCTASE, SHORT CHAIN DEHYDROGENASE/REDUCTASE FAMILY (AFU_ORTHOLOGUE AFUA_5G14000)"/>
    <property type="match status" value="1"/>
</dbReference>
<dbReference type="EMBL" id="NAJP01000049">
    <property type="protein sequence ID" value="TKA37856.1"/>
    <property type="molecule type" value="Genomic_DNA"/>
</dbReference>
<organism evidence="1 2">
    <name type="scientific">Friedmanniomyces endolithicus</name>
    <dbReference type="NCBI Taxonomy" id="329885"/>
    <lineage>
        <taxon>Eukaryota</taxon>
        <taxon>Fungi</taxon>
        <taxon>Dikarya</taxon>
        <taxon>Ascomycota</taxon>
        <taxon>Pezizomycotina</taxon>
        <taxon>Dothideomycetes</taxon>
        <taxon>Dothideomycetidae</taxon>
        <taxon>Mycosphaerellales</taxon>
        <taxon>Teratosphaeriaceae</taxon>
        <taxon>Friedmanniomyces</taxon>
    </lineage>
</organism>
<reference evidence="1 2" key="1">
    <citation type="submission" date="2017-03" db="EMBL/GenBank/DDBJ databases">
        <title>Genomes of endolithic fungi from Antarctica.</title>
        <authorList>
            <person name="Coleine C."/>
            <person name="Masonjones S."/>
            <person name="Stajich J.E."/>
        </authorList>
    </citation>
    <scope>NUCLEOTIDE SEQUENCE [LARGE SCALE GENOMIC DNA]</scope>
    <source>
        <strain evidence="1 2">CCFEE 5311</strain>
    </source>
</reference>
<dbReference type="AlphaFoldDB" id="A0A4U0US43"/>